<dbReference type="OrthoDB" id="769014at2"/>
<evidence type="ECO:0000313" key="2">
    <source>
        <dbReference type="EMBL" id="SFH13529.1"/>
    </source>
</evidence>
<feature type="signal peptide" evidence="1">
    <location>
        <begin position="1"/>
        <end position="26"/>
    </location>
</feature>
<keyword evidence="3" id="KW-1185">Reference proteome</keyword>
<accession>A0A1I2XKI2</accession>
<evidence type="ECO:0000313" key="3">
    <source>
        <dbReference type="Proteomes" id="UP000199666"/>
    </source>
</evidence>
<dbReference type="AlphaFoldDB" id="A0A1I2XKI2"/>
<proteinExistence type="predicted"/>
<dbReference type="STRING" id="414048.SAMN04489864_105281"/>
<sequence length="129" mass="15160">MQKLSFLKFVLLTFGFCFLVSMTSFAQKRVTLTEEEQVQEAVTKEIEALVKDKNFVKKMRKKFSTVRGYIIVDIAVVQNGKLSSFFKVDSDIKDIDFIEYLSDTVLSHKFEFKLPKQQRYKIRQTINIE</sequence>
<evidence type="ECO:0000256" key="1">
    <source>
        <dbReference type="SAM" id="SignalP"/>
    </source>
</evidence>
<gene>
    <name evidence="2" type="ORF">SAMN04489864_105281</name>
</gene>
<dbReference type="Proteomes" id="UP000199666">
    <property type="component" value="Unassembled WGS sequence"/>
</dbReference>
<reference evidence="2 3" key="1">
    <citation type="submission" date="2016-10" db="EMBL/GenBank/DDBJ databases">
        <authorList>
            <person name="de Groot N.N."/>
        </authorList>
    </citation>
    <scope>NUCLEOTIDE SEQUENCE [LARGE SCALE GENOMIC DNA]</scope>
    <source>
        <strain evidence="2 3">DSM 18684</strain>
    </source>
</reference>
<dbReference type="EMBL" id="FOPP01000005">
    <property type="protein sequence ID" value="SFH13529.1"/>
    <property type="molecule type" value="Genomic_DNA"/>
</dbReference>
<feature type="chain" id="PRO_5011487176" description="TonB protein C-terminal" evidence="1">
    <location>
        <begin position="27"/>
        <end position="129"/>
    </location>
</feature>
<protein>
    <recommendedName>
        <fullName evidence="4">TonB protein C-terminal</fullName>
    </recommendedName>
</protein>
<name>A0A1I2XKI2_9SPHI</name>
<keyword evidence="1" id="KW-0732">Signal</keyword>
<organism evidence="2 3">
    <name type="scientific">Pedobacter insulae</name>
    <dbReference type="NCBI Taxonomy" id="414048"/>
    <lineage>
        <taxon>Bacteria</taxon>
        <taxon>Pseudomonadati</taxon>
        <taxon>Bacteroidota</taxon>
        <taxon>Sphingobacteriia</taxon>
        <taxon>Sphingobacteriales</taxon>
        <taxon>Sphingobacteriaceae</taxon>
        <taxon>Pedobacter</taxon>
    </lineage>
</organism>
<evidence type="ECO:0008006" key="4">
    <source>
        <dbReference type="Google" id="ProtNLM"/>
    </source>
</evidence>